<name>A0A371RGM8_9PROT</name>
<dbReference type="Pfam" id="PF04402">
    <property type="entry name" value="SIMPL"/>
    <property type="match status" value="1"/>
</dbReference>
<dbReference type="RefSeq" id="WP_116391207.1">
    <property type="nucleotide sequence ID" value="NZ_QUQO01000001.1"/>
</dbReference>
<dbReference type="Gene3D" id="3.30.110.170">
    <property type="entry name" value="Protein of unknown function (DUF541), domain 1"/>
    <property type="match status" value="1"/>
</dbReference>
<organism evidence="2 3">
    <name type="scientific">Parvularcula marina</name>
    <dbReference type="NCBI Taxonomy" id="2292771"/>
    <lineage>
        <taxon>Bacteria</taxon>
        <taxon>Pseudomonadati</taxon>
        <taxon>Pseudomonadota</taxon>
        <taxon>Alphaproteobacteria</taxon>
        <taxon>Parvularculales</taxon>
        <taxon>Parvularculaceae</taxon>
        <taxon>Parvularcula</taxon>
    </lineage>
</organism>
<dbReference type="PROSITE" id="PS51257">
    <property type="entry name" value="PROKAR_LIPOPROTEIN"/>
    <property type="match status" value="1"/>
</dbReference>
<evidence type="ECO:0000256" key="1">
    <source>
        <dbReference type="SAM" id="SignalP"/>
    </source>
</evidence>
<dbReference type="Proteomes" id="UP000264589">
    <property type="component" value="Unassembled WGS sequence"/>
</dbReference>
<dbReference type="Gene3D" id="3.30.70.2970">
    <property type="entry name" value="Protein of unknown function (DUF541), domain 2"/>
    <property type="match status" value="1"/>
</dbReference>
<dbReference type="InterPro" id="IPR052022">
    <property type="entry name" value="26kDa_periplasmic_antigen"/>
</dbReference>
<reference evidence="2 3" key="1">
    <citation type="submission" date="2018-08" db="EMBL/GenBank/DDBJ databases">
        <title>Parvularcula sp. SM1705, isolated from surface water of the South Sea China.</title>
        <authorList>
            <person name="Sun L."/>
        </authorList>
    </citation>
    <scope>NUCLEOTIDE SEQUENCE [LARGE SCALE GENOMIC DNA]</scope>
    <source>
        <strain evidence="2 3">SM1705</strain>
    </source>
</reference>
<protein>
    <submittedName>
        <fullName evidence="2">SIMPL domain-containing protein</fullName>
    </submittedName>
</protein>
<proteinExistence type="predicted"/>
<dbReference type="PANTHER" id="PTHR34387">
    <property type="entry name" value="SLR1258 PROTEIN"/>
    <property type="match status" value="1"/>
</dbReference>
<evidence type="ECO:0000313" key="2">
    <source>
        <dbReference type="EMBL" id="RFB04575.1"/>
    </source>
</evidence>
<sequence>MRMLAFLLLPVMVMACSDADAQDQSAEAPRTLSVSGEGQAYGTPDLAMMQFGVVAEGKTAGEAMEANAEAMTAVRNRLRELGIAARDMQTSNFSLNPVYAPYNRNSSTSDERKIVGYSVNNSLSVRLRDIDKVGATIDAAVSAGANNLGGLQFGFQDQTELEEEAKRAAVREARKTAEIVADEAGVTLGRVMTLSVSGYSRPRPVAMARMEAADSATPIEAGESSLSASVSVTFEIK</sequence>
<gene>
    <name evidence="2" type="ORF">DX908_04335</name>
</gene>
<dbReference type="InterPro" id="IPR007497">
    <property type="entry name" value="SIMPL/DUF541"/>
</dbReference>
<keyword evidence="1" id="KW-0732">Signal</keyword>
<dbReference type="EMBL" id="QUQO01000001">
    <property type="protein sequence ID" value="RFB04575.1"/>
    <property type="molecule type" value="Genomic_DNA"/>
</dbReference>
<dbReference type="AlphaFoldDB" id="A0A371RGM8"/>
<comment type="caution">
    <text evidence="2">The sequence shown here is derived from an EMBL/GenBank/DDBJ whole genome shotgun (WGS) entry which is preliminary data.</text>
</comment>
<feature type="signal peptide" evidence="1">
    <location>
        <begin position="1"/>
        <end position="21"/>
    </location>
</feature>
<dbReference type="FunCoup" id="A0A371RGM8">
    <property type="interactions" value="24"/>
</dbReference>
<evidence type="ECO:0000313" key="3">
    <source>
        <dbReference type="Proteomes" id="UP000264589"/>
    </source>
</evidence>
<accession>A0A371RGM8</accession>
<feature type="chain" id="PRO_5016968773" evidence="1">
    <location>
        <begin position="22"/>
        <end position="237"/>
    </location>
</feature>
<dbReference type="InParanoid" id="A0A371RGM8"/>
<keyword evidence="3" id="KW-1185">Reference proteome</keyword>
<dbReference type="GO" id="GO:0006974">
    <property type="term" value="P:DNA damage response"/>
    <property type="evidence" value="ECO:0007669"/>
    <property type="project" value="TreeGrafter"/>
</dbReference>
<dbReference type="PANTHER" id="PTHR34387:SF2">
    <property type="entry name" value="SLR1258 PROTEIN"/>
    <property type="match status" value="1"/>
</dbReference>
<dbReference type="OrthoDB" id="9813144at2"/>